<dbReference type="Proteomes" id="UP000248856">
    <property type="component" value="Unassembled WGS sequence"/>
</dbReference>
<dbReference type="PROSITE" id="PS51318">
    <property type="entry name" value="TAT"/>
    <property type="match status" value="1"/>
</dbReference>
<organism evidence="1 2">
    <name type="scientific">Paracidovorax anthurii</name>
    <dbReference type="NCBI Taxonomy" id="78229"/>
    <lineage>
        <taxon>Bacteria</taxon>
        <taxon>Pseudomonadati</taxon>
        <taxon>Pseudomonadota</taxon>
        <taxon>Betaproteobacteria</taxon>
        <taxon>Burkholderiales</taxon>
        <taxon>Comamonadaceae</taxon>
        <taxon>Paracidovorax</taxon>
    </lineage>
</organism>
<keyword evidence="2" id="KW-1185">Reference proteome</keyword>
<reference evidence="1 2" key="1">
    <citation type="submission" date="2018-06" db="EMBL/GenBank/DDBJ databases">
        <title>Genomic Encyclopedia of Archaeal and Bacterial Type Strains, Phase II (KMG-II): from individual species to whole genera.</title>
        <authorList>
            <person name="Goeker M."/>
        </authorList>
    </citation>
    <scope>NUCLEOTIDE SEQUENCE [LARGE SCALE GENOMIC DNA]</scope>
    <source>
        <strain evidence="1 2">CFPB 3232</strain>
    </source>
</reference>
<evidence type="ECO:0000313" key="2">
    <source>
        <dbReference type="Proteomes" id="UP000248856"/>
    </source>
</evidence>
<gene>
    <name evidence="1" type="ORF">AX018_105923</name>
</gene>
<protein>
    <recommendedName>
        <fullName evidence="3">DUF1513 domain-containing protein</fullName>
    </recommendedName>
</protein>
<comment type="caution">
    <text evidence="1">The sequence shown here is derived from an EMBL/GenBank/DDBJ whole genome shotgun (WGS) entry which is preliminary data.</text>
</comment>
<proteinExistence type="predicted"/>
<dbReference type="RefSeq" id="WP_211322497.1">
    <property type="nucleotide sequence ID" value="NZ_QLTA01000059.1"/>
</dbReference>
<sequence length="385" mass="41210">MATPLPPYPPLSRRDALRIAAGLGLAVPLCGARAASPAQPLRLAAAWQQGDGGYRIGVLEARPGQGAPLRTVHALEIPTRAHGLCALPDGSIVAAARRPGDWLLRWWPGEAREPVWHWTDGGRSFNGHVIAHPDGRTLYSTETDADTGRSFVAQRDAARLETRQEWPTHGIDAHELIWDRRTPSGGAPTLLVANGGVPTAPETGRVKRALDTMDSSIARLHGQTGELLGQWRLDDRRLSLRHLAWAPSGTVLGIALQAEHDTAATKDTAPVLALFDGQALRVASSPRPLESSLHGYGGSIAATPRGWAVSCPRAQGIATFSAQGEWQGLVPLPEVCALAVQDRSLWAAGLEHSLEDARAADPRPHPHGAELAGARIDNHWVLARR</sequence>
<accession>A0A328YQL8</accession>
<evidence type="ECO:0008006" key="3">
    <source>
        <dbReference type="Google" id="ProtNLM"/>
    </source>
</evidence>
<evidence type="ECO:0000313" key="1">
    <source>
        <dbReference type="EMBL" id="RAR75950.1"/>
    </source>
</evidence>
<name>A0A328YQL8_9BURK</name>
<dbReference type="AlphaFoldDB" id="A0A328YQL8"/>
<dbReference type="InterPro" id="IPR006311">
    <property type="entry name" value="TAT_signal"/>
</dbReference>
<dbReference type="InterPro" id="IPR008311">
    <property type="entry name" value="UCP028101"/>
</dbReference>
<dbReference type="EMBL" id="QLTA01000059">
    <property type="protein sequence ID" value="RAR75950.1"/>
    <property type="molecule type" value="Genomic_DNA"/>
</dbReference>
<dbReference type="SUPFAM" id="SSF50969">
    <property type="entry name" value="YVTN repeat-like/Quinoprotein amine dehydrogenase"/>
    <property type="match status" value="1"/>
</dbReference>
<dbReference type="InterPro" id="IPR011044">
    <property type="entry name" value="Quino_amine_DH_bsu"/>
</dbReference>
<dbReference type="Pfam" id="PF07433">
    <property type="entry name" value="DUF1513"/>
    <property type="match status" value="1"/>
</dbReference>